<dbReference type="RefSeq" id="WP_011077310.1">
    <property type="nucleotide sequence ID" value="NC_004432.1"/>
</dbReference>
<accession>Q8EVS3</accession>
<dbReference type="InParanoid" id="Q8EVS3"/>
<dbReference type="AlphaFoldDB" id="Q8EVS3"/>
<proteinExistence type="predicted"/>
<dbReference type="STRING" id="272633.gene:10731603"/>
<evidence type="ECO:0000313" key="2">
    <source>
        <dbReference type="Proteomes" id="UP000002522"/>
    </source>
</evidence>
<name>Q8EVS3_MALP2</name>
<reference evidence="1 2" key="1">
    <citation type="journal article" date="2002" name="Nucleic Acids Res.">
        <title>The complete genomic sequence of Mycoplasma penetrans, an intracellular bacterial pathogen in humans.</title>
        <authorList>
            <person name="Sasaki Y."/>
            <person name="Ishikawa J."/>
            <person name="Yamashita A."/>
            <person name="Oshima K."/>
            <person name="Kenri T."/>
            <person name="Furuya K."/>
            <person name="Yoshino C."/>
            <person name="Horino A."/>
            <person name="Shiba T."/>
            <person name="Sasaki T."/>
            <person name="Hattori M."/>
        </authorList>
    </citation>
    <scope>NUCLEOTIDE SEQUENCE [LARGE SCALE GENOMIC DNA]</scope>
    <source>
        <strain evidence="1 2">HF-2</strain>
    </source>
</reference>
<keyword evidence="2" id="KW-1185">Reference proteome</keyword>
<dbReference type="HOGENOM" id="CLU_1413806_0_0_14"/>
<dbReference type="Proteomes" id="UP000002522">
    <property type="component" value="Chromosome"/>
</dbReference>
<gene>
    <name evidence="1" type="ordered locus">MYPE4860</name>
</gene>
<sequence length="192" mass="22924">MEDKINVVFEVSKLIVNSDFKENINWLKFISKFISESNKNVNFYFLLNFKESESEDNFEINFNKSKEEICSYLKSNIDNFSLYSINFGVFVNPENVDNNKITFFDFKNNLQIELSNNNSIFFFSYFELSDFLHINNFFSYFLDFDNTDADKKKIKRLAKEVNGIVDEDNFESINFLTINYEFLTFIDNFKNN</sequence>
<protein>
    <submittedName>
        <fullName evidence="1">Uncharacterized protein</fullName>
    </submittedName>
</protein>
<dbReference type="KEGG" id="mpe:MYPE4860"/>
<dbReference type="EMBL" id="BA000026">
    <property type="protein sequence ID" value="BAC44276.1"/>
    <property type="molecule type" value="Genomic_DNA"/>
</dbReference>
<evidence type="ECO:0000313" key="1">
    <source>
        <dbReference type="EMBL" id="BAC44276.1"/>
    </source>
</evidence>
<organism evidence="1 2">
    <name type="scientific">Malacoplasma penetrans (strain HF-2)</name>
    <name type="common">Mycoplasma penetrans</name>
    <dbReference type="NCBI Taxonomy" id="272633"/>
    <lineage>
        <taxon>Bacteria</taxon>
        <taxon>Bacillati</taxon>
        <taxon>Mycoplasmatota</taxon>
        <taxon>Mycoplasmoidales</taxon>
        <taxon>Mycoplasmoidaceae</taxon>
        <taxon>Malacoplasma</taxon>
    </lineage>
</organism>